<feature type="transmembrane region" description="Helical" evidence="9">
    <location>
        <begin position="40"/>
        <end position="62"/>
    </location>
</feature>
<feature type="domain" description="ABC transmembrane type-1" evidence="11">
    <location>
        <begin position="6"/>
        <end position="207"/>
    </location>
</feature>
<feature type="transmembrane region" description="Helical" evidence="9">
    <location>
        <begin position="74"/>
        <end position="98"/>
    </location>
</feature>
<evidence type="ECO:0000256" key="1">
    <source>
        <dbReference type="ARBA" id="ARBA00004651"/>
    </source>
</evidence>
<evidence type="ECO:0000256" key="7">
    <source>
        <dbReference type="ARBA" id="ARBA00022989"/>
    </source>
</evidence>
<name>A0ABT1NH69_9FIRM</name>
<evidence type="ECO:0000256" key="3">
    <source>
        <dbReference type="ARBA" id="ARBA00022448"/>
    </source>
</evidence>
<gene>
    <name evidence="12" type="primary">modB</name>
    <name evidence="12" type="ORF">LJD61_06510</name>
</gene>
<feature type="transmembrane region" description="Helical" evidence="9">
    <location>
        <begin position="6"/>
        <end position="28"/>
    </location>
</feature>
<dbReference type="SUPFAM" id="SSF161098">
    <property type="entry name" value="MetI-like"/>
    <property type="match status" value="1"/>
</dbReference>
<reference evidence="12 13" key="1">
    <citation type="submission" date="2021-10" db="EMBL/GenBank/DDBJ databases">
        <title>Lutispora strain m25 sp. nov., a thermophilic, non-spore-forming bacterium isolated from a lab-scale methanogenic bioreactor digesting anaerobic sludge.</title>
        <authorList>
            <person name="El Houari A."/>
            <person name="Mcdonald J."/>
        </authorList>
    </citation>
    <scope>NUCLEOTIDE SEQUENCE [LARGE SCALE GENOMIC DNA]</scope>
    <source>
        <strain evidence="13">m25</strain>
    </source>
</reference>
<keyword evidence="3 9" id="KW-0813">Transport</keyword>
<keyword evidence="6 9" id="KW-0812">Transmembrane</keyword>
<dbReference type="NCBIfam" id="TIGR02141">
    <property type="entry name" value="modB_ABC"/>
    <property type="match status" value="1"/>
</dbReference>
<dbReference type="CDD" id="cd06261">
    <property type="entry name" value="TM_PBP2"/>
    <property type="match status" value="1"/>
</dbReference>
<comment type="subcellular location">
    <subcellularLocation>
        <location evidence="1 9">Cell membrane</location>
        <topology evidence="1 9">Multi-pass membrane protein</topology>
    </subcellularLocation>
</comment>
<sequence>MILKPMLLSLKIASIATIFSLIIGVYLAKVMTKKDFPGKNAAEVLITLPMVLPPSVTGYILLILFGRRGIIGSWLYSMGISLVFSWTGAVMAACIVSLPLMYQSVKASFINVDPVFQKAARTLGASESRIFWTVTLPLAWPGIVSGVALTFARSLGEFGATLMIAGNIPGKTQTIPLAIYFASDSGDMVTANILVGIMTAFSFILIYSLNSWLKKKNFHSIG</sequence>
<dbReference type="RefSeq" id="WP_255226721.1">
    <property type="nucleotide sequence ID" value="NZ_JAJEKE010000004.1"/>
</dbReference>
<dbReference type="InterPro" id="IPR035906">
    <property type="entry name" value="MetI-like_sf"/>
</dbReference>
<evidence type="ECO:0000256" key="10">
    <source>
        <dbReference type="RuleBase" id="RU365097"/>
    </source>
</evidence>
<keyword evidence="13" id="KW-1185">Reference proteome</keyword>
<organism evidence="12 13">
    <name type="scientific">Lutispora saccharofermentans</name>
    <dbReference type="NCBI Taxonomy" id="3024236"/>
    <lineage>
        <taxon>Bacteria</taxon>
        <taxon>Bacillati</taxon>
        <taxon>Bacillota</taxon>
        <taxon>Clostridia</taxon>
        <taxon>Lutisporales</taxon>
        <taxon>Lutisporaceae</taxon>
        <taxon>Lutispora</taxon>
    </lineage>
</organism>
<keyword evidence="4 10" id="KW-1003">Cell membrane</keyword>
<dbReference type="Gene3D" id="1.10.3720.10">
    <property type="entry name" value="MetI-like"/>
    <property type="match status" value="1"/>
</dbReference>
<feature type="transmembrane region" description="Helical" evidence="9">
    <location>
        <begin position="189"/>
        <end position="209"/>
    </location>
</feature>
<evidence type="ECO:0000313" key="12">
    <source>
        <dbReference type="EMBL" id="MCQ1529201.1"/>
    </source>
</evidence>
<dbReference type="InterPro" id="IPR011867">
    <property type="entry name" value="ModB_ABC"/>
</dbReference>
<evidence type="ECO:0000256" key="4">
    <source>
        <dbReference type="ARBA" id="ARBA00022475"/>
    </source>
</evidence>
<evidence type="ECO:0000256" key="6">
    <source>
        <dbReference type="ARBA" id="ARBA00022692"/>
    </source>
</evidence>
<evidence type="ECO:0000256" key="5">
    <source>
        <dbReference type="ARBA" id="ARBA00022505"/>
    </source>
</evidence>
<dbReference type="Pfam" id="PF00528">
    <property type="entry name" value="BPD_transp_1"/>
    <property type="match status" value="1"/>
</dbReference>
<comment type="function">
    <text evidence="10">Part of the binding-protein-dependent transport system for molybdenum; probably responsible for the translocation of the substrate across the membrane.</text>
</comment>
<dbReference type="PANTHER" id="PTHR30183:SF3">
    <property type="entry name" value="MOLYBDENUM TRANSPORT SYSTEM PERMEASE PROTEIN MODB"/>
    <property type="match status" value="1"/>
</dbReference>
<dbReference type="InterPro" id="IPR000515">
    <property type="entry name" value="MetI-like"/>
</dbReference>
<accession>A0ABT1NH69</accession>
<evidence type="ECO:0000259" key="11">
    <source>
        <dbReference type="PROSITE" id="PS50928"/>
    </source>
</evidence>
<dbReference type="Proteomes" id="UP001651880">
    <property type="component" value="Unassembled WGS sequence"/>
</dbReference>
<evidence type="ECO:0000256" key="8">
    <source>
        <dbReference type="ARBA" id="ARBA00023136"/>
    </source>
</evidence>
<keyword evidence="5 10" id="KW-0500">Molybdenum</keyword>
<dbReference type="PANTHER" id="PTHR30183">
    <property type="entry name" value="MOLYBDENUM TRANSPORT SYSTEM PERMEASE PROTEIN MODB"/>
    <property type="match status" value="1"/>
</dbReference>
<protein>
    <recommendedName>
        <fullName evidence="10">Molybdenum transport system permease</fullName>
    </recommendedName>
</protein>
<dbReference type="PROSITE" id="PS50928">
    <property type="entry name" value="ABC_TM1"/>
    <property type="match status" value="1"/>
</dbReference>
<feature type="transmembrane region" description="Helical" evidence="9">
    <location>
        <begin position="130"/>
        <end position="152"/>
    </location>
</feature>
<evidence type="ECO:0000256" key="9">
    <source>
        <dbReference type="RuleBase" id="RU363032"/>
    </source>
</evidence>
<comment type="similarity">
    <text evidence="2 10">Belongs to the binding-protein-dependent transport system permease family. CysTW subfamily.</text>
</comment>
<keyword evidence="8 9" id="KW-0472">Membrane</keyword>
<comment type="caution">
    <text evidence="12">The sequence shown here is derived from an EMBL/GenBank/DDBJ whole genome shotgun (WGS) entry which is preliminary data.</text>
</comment>
<dbReference type="EMBL" id="JAJEKE010000004">
    <property type="protein sequence ID" value="MCQ1529201.1"/>
    <property type="molecule type" value="Genomic_DNA"/>
</dbReference>
<evidence type="ECO:0000256" key="2">
    <source>
        <dbReference type="ARBA" id="ARBA00007069"/>
    </source>
</evidence>
<proteinExistence type="inferred from homology"/>
<evidence type="ECO:0000313" key="13">
    <source>
        <dbReference type="Proteomes" id="UP001651880"/>
    </source>
</evidence>
<keyword evidence="7 9" id="KW-1133">Transmembrane helix</keyword>